<evidence type="ECO:0000256" key="1">
    <source>
        <dbReference type="ARBA" id="ARBA00023172"/>
    </source>
</evidence>
<evidence type="ECO:0000259" key="2">
    <source>
        <dbReference type="PROSITE" id="PS51898"/>
    </source>
</evidence>
<feature type="domain" description="Tyr recombinase" evidence="2">
    <location>
        <begin position="35"/>
        <end position="257"/>
    </location>
</feature>
<dbReference type="InterPro" id="IPR002104">
    <property type="entry name" value="Integrase_catalytic"/>
</dbReference>
<name>A0ABC9ZIV7_CORST</name>
<reference evidence="3 4" key="1">
    <citation type="submission" date="2019-06" db="EMBL/GenBank/DDBJ databases">
        <title>Draft genome sequence of Corynebacterium striatum NBRC 15291.</title>
        <authorList>
            <person name="Miura T."/>
            <person name="Furukawa M."/>
            <person name="Shimamura M."/>
            <person name="Ohyama Y."/>
            <person name="Yamazoe A."/>
            <person name="Kawasaki H."/>
        </authorList>
    </citation>
    <scope>NUCLEOTIDE SEQUENCE [LARGE SCALE GENOMIC DNA]</scope>
    <source>
        <strain evidence="3 4">NBRC 15291</strain>
    </source>
</reference>
<dbReference type="PROSITE" id="PS51898">
    <property type="entry name" value="TYR_RECOMBINASE"/>
    <property type="match status" value="1"/>
</dbReference>
<accession>A0ABC9ZIV7</accession>
<dbReference type="Gene3D" id="1.10.443.10">
    <property type="entry name" value="Intergrase catalytic core"/>
    <property type="match status" value="1"/>
</dbReference>
<comment type="caution">
    <text evidence="3">The sequence shown here is derived from an EMBL/GenBank/DDBJ whole genome shotgun (WGS) entry which is preliminary data.</text>
</comment>
<dbReference type="Proteomes" id="UP000315234">
    <property type="component" value="Unassembled WGS sequence"/>
</dbReference>
<dbReference type="InterPro" id="IPR013762">
    <property type="entry name" value="Integrase-like_cat_sf"/>
</dbReference>
<dbReference type="PANTHER" id="PTHR30349">
    <property type="entry name" value="PHAGE INTEGRASE-RELATED"/>
    <property type="match status" value="1"/>
</dbReference>
<dbReference type="GO" id="GO:0006310">
    <property type="term" value="P:DNA recombination"/>
    <property type="evidence" value="ECO:0007669"/>
    <property type="project" value="UniProtKB-KW"/>
</dbReference>
<evidence type="ECO:0000313" key="4">
    <source>
        <dbReference type="Proteomes" id="UP000315234"/>
    </source>
</evidence>
<dbReference type="AlphaFoldDB" id="A0ABC9ZIV7"/>
<keyword evidence="1" id="KW-0233">DNA recombination</keyword>
<dbReference type="Pfam" id="PF00589">
    <property type="entry name" value="Phage_integrase"/>
    <property type="match status" value="1"/>
</dbReference>
<dbReference type="SUPFAM" id="SSF56349">
    <property type="entry name" value="DNA breaking-rejoining enzymes"/>
    <property type="match status" value="1"/>
</dbReference>
<dbReference type="EMBL" id="BJLD01000001">
    <property type="protein sequence ID" value="GEA42115.1"/>
    <property type="molecule type" value="Genomic_DNA"/>
</dbReference>
<organism evidence="3 4">
    <name type="scientific">Corynebacterium striatum</name>
    <dbReference type="NCBI Taxonomy" id="43770"/>
    <lineage>
        <taxon>Bacteria</taxon>
        <taxon>Bacillati</taxon>
        <taxon>Actinomycetota</taxon>
        <taxon>Actinomycetes</taxon>
        <taxon>Mycobacteriales</taxon>
        <taxon>Corynebacteriaceae</taxon>
        <taxon>Corynebacterium</taxon>
    </lineage>
</organism>
<protein>
    <recommendedName>
        <fullName evidence="2">Tyr recombinase domain-containing protein</fullName>
    </recommendedName>
</protein>
<dbReference type="CDD" id="cd01189">
    <property type="entry name" value="INT_ICEBs1_C_like"/>
    <property type="match status" value="1"/>
</dbReference>
<dbReference type="InterPro" id="IPR011010">
    <property type="entry name" value="DNA_brk_join_enz"/>
</dbReference>
<proteinExistence type="predicted"/>
<dbReference type="InterPro" id="IPR050090">
    <property type="entry name" value="Tyrosine_recombinase_XerCD"/>
</dbReference>
<gene>
    <name evidence="3" type="ORF">Cst04h_02850</name>
</gene>
<sequence>MSTFRGSGPLKDAVVEGKINANPCDRMDRPKANSKERESFTRDEVKAIITTAQGDGHMLYARWLMALLLGARQSECLGLEWERVDLDAGLLDLSWQVQRIPWMHGENCGCPPQVKGARCPIKRPAAPSGYEHRPCYMGKWFVRPKTKSSQRLLPIPAPLLAELMVLHERSTGEGLVFHDDRFRPIDNSDDDLAWANLCERAGVRPLVLHSARHTMVSLLLDAGVDAETIRQIAGHSTVLSTRGYMHVSTDAARAALDRLGE</sequence>
<evidence type="ECO:0000313" key="3">
    <source>
        <dbReference type="EMBL" id="GEA42115.1"/>
    </source>
</evidence>